<dbReference type="SUPFAM" id="SSF56112">
    <property type="entry name" value="Protein kinase-like (PK-like)"/>
    <property type="match status" value="1"/>
</dbReference>
<evidence type="ECO:0000313" key="3">
    <source>
        <dbReference type="Proteomes" id="UP000807342"/>
    </source>
</evidence>
<dbReference type="AlphaFoldDB" id="A0A9P5XN13"/>
<gene>
    <name evidence="2" type="ORF">P691DRAFT_770599</name>
</gene>
<feature type="domain" description="Fungal-type protein kinase" evidence="1">
    <location>
        <begin position="336"/>
        <end position="612"/>
    </location>
</feature>
<protein>
    <recommendedName>
        <fullName evidence="1">Fungal-type protein kinase domain-containing protein</fullName>
    </recommendedName>
</protein>
<sequence length="613" mass="69272">MEPMNESVKAGLDPEWIQEYAERPAKTQAARRKRKKDETAVLSPLKSHIDSLHYNDPVCVGDRLQHYVRSVAMEEMAGEMHECPLQNFLTDYAPFHLSRNSIDAALQHYTNTGKVVESNDYPDSVIWADLQLRSSDNKRNETENQVFARLQAIVDDLCQLECLEKGVKEPRQPQFYWMSCLNWTAGEIEGVNFRVNACITSNPDSKTVAFADTAVIAGFKRSGKSEEPYQSREQLVSAANQIMNDDPRRTWIYDVTIEDNMMSVWYFCCSHSMKSHAFDFTMDIKSFIHVFMSFLYATPEEIGYDPTIRRQLYDNKFHYIYELKTNEGQTKDGASEVALKDVWLEVDADTEKQNQDKVFDALEQLGEKAYSWATEHLRAKPLSAAATAALNLRKSHNVRTPTTTTTMPTKASGNIIPNLGQVNASSGLLSRFTQPPSKPQFPRVFQARKHYRLVYGQVGHSLNRAKNHDASFTAIGHVFVVLTLLYLVRWIHRDVSVGNIVLVKDENGVRGKLSDLEYAKEFGTSSADSDSKMVTPFFMPIECHNSRSLHNSLGRWDAGADVLQSNDPFFLAASPESSAAGSATPLVTPSGQPLSQVPFQFQHDLESLWWIIV</sequence>
<dbReference type="Pfam" id="PF17667">
    <property type="entry name" value="Pkinase_fungal"/>
    <property type="match status" value="2"/>
</dbReference>
<dbReference type="PANTHER" id="PTHR38248">
    <property type="entry name" value="FUNK1 6"/>
    <property type="match status" value="1"/>
</dbReference>
<reference evidence="2" key="1">
    <citation type="submission" date="2020-11" db="EMBL/GenBank/DDBJ databases">
        <authorList>
            <consortium name="DOE Joint Genome Institute"/>
            <person name="Ahrendt S."/>
            <person name="Riley R."/>
            <person name="Andreopoulos W."/>
            <person name="Labutti K."/>
            <person name="Pangilinan J."/>
            <person name="Ruiz-Duenas F.J."/>
            <person name="Barrasa J.M."/>
            <person name="Sanchez-Garcia M."/>
            <person name="Camarero S."/>
            <person name="Miyauchi S."/>
            <person name="Serrano A."/>
            <person name="Linde D."/>
            <person name="Babiker R."/>
            <person name="Drula E."/>
            <person name="Ayuso-Fernandez I."/>
            <person name="Pacheco R."/>
            <person name="Padilla G."/>
            <person name="Ferreira P."/>
            <person name="Barriuso J."/>
            <person name="Kellner H."/>
            <person name="Castanera R."/>
            <person name="Alfaro M."/>
            <person name="Ramirez L."/>
            <person name="Pisabarro A.G."/>
            <person name="Kuo A."/>
            <person name="Tritt A."/>
            <person name="Lipzen A."/>
            <person name="He G."/>
            <person name="Yan M."/>
            <person name="Ng V."/>
            <person name="Cullen D."/>
            <person name="Martin F."/>
            <person name="Rosso M.-N."/>
            <person name="Henrissat B."/>
            <person name="Hibbett D."/>
            <person name="Martinez A.T."/>
            <person name="Grigoriev I.V."/>
        </authorList>
    </citation>
    <scope>NUCLEOTIDE SEQUENCE</scope>
    <source>
        <strain evidence="2">MF-IS2</strain>
    </source>
</reference>
<dbReference type="EMBL" id="MU151054">
    <property type="protein sequence ID" value="KAF9454398.1"/>
    <property type="molecule type" value="Genomic_DNA"/>
</dbReference>
<dbReference type="Proteomes" id="UP000807342">
    <property type="component" value="Unassembled WGS sequence"/>
</dbReference>
<dbReference type="PANTHER" id="PTHR38248:SF2">
    <property type="entry name" value="FUNK1 11"/>
    <property type="match status" value="1"/>
</dbReference>
<evidence type="ECO:0000259" key="1">
    <source>
        <dbReference type="Pfam" id="PF17667"/>
    </source>
</evidence>
<comment type="caution">
    <text evidence="2">The sequence shown here is derived from an EMBL/GenBank/DDBJ whole genome shotgun (WGS) entry which is preliminary data.</text>
</comment>
<feature type="domain" description="Fungal-type protein kinase" evidence="1">
    <location>
        <begin position="202"/>
        <end position="320"/>
    </location>
</feature>
<evidence type="ECO:0000313" key="2">
    <source>
        <dbReference type="EMBL" id="KAF9454398.1"/>
    </source>
</evidence>
<accession>A0A9P5XN13</accession>
<organism evidence="2 3">
    <name type="scientific">Macrolepiota fuliginosa MF-IS2</name>
    <dbReference type="NCBI Taxonomy" id="1400762"/>
    <lineage>
        <taxon>Eukaryota</taxon>
        <taxon>Fungi</taxon>
        <taxon>Dikarya</taxon>
        <taxon>Basidiomycota</taxon>
        <taxon>Agaricomycotina</taxon>
        <taxon>Agaricomycetes</taxon>
        <taxon>Agaricomycetidae</taxon>
        <taxon>Agaricales</taxon>
        <taxon>Agaricineae</taxon>
        <taxon>Agaricaceae</taxon>
        <taxon>Macrolepiota</taxon>
    </lineage>
</organism>
<dbReference type="InterPro" id="IPR040976">
    <property type="entry name" value="Pkinase_fungal"/>
</dbReference>
<dbReference type="InterPro" id="IPR011009">
    <property type="entry name" value="Kinase-like_dom_sf"/>
</dbReference>
<keyword evidence="3" id="KW-1185">Reference proteome</keyword>
<dbReference type="Gene3D" id="1.10.510.10">
    <property type="entry name" value="Transferase(Phosphotransferase) domain 1"/>
    <property type="match status" value="1"/>
</dbReference>
<proteinExistence type="predicted"/>
<name>A0A9P5XN13_9AGAR</name>
<dbReference type="OrthoDB" id="3271139at2759"/>